<gene>
    <name evidence="2" type="ORF">Ab1vBOLIVR1_gp103c</name>
</gene>
<dbReference type="EMBL" id="MT234338">
    <property type="protein sequence ID" value="QIW87298.1"/>
    <property type="molecule type" value="Genomic_DNA"/>
</dbReference>
<organism evidence="2 3">
    <name type="scientific">Agrobacterium phage OLIVR1</name>
    <dbReference type="NCBI Taxonomy" id="2723769"/>
    <lineage>
        <taxon>Viruses</taxon>
        <taxon>Duplodnaviria</taxon>
        <taxon>Heunggongvirae</taxon>
        <taxon>Uroviricota</taxon>
        <taxon>Caudoviricetes</taxon>
        <taxon>Schitoviridae</taxon>
        <taxon>Oliverunavirus</taxon>
        <taxon>Oliverunavirus OLIVR1</taxon>
    </lineage>
</organism>
<sequence length="358" mass="34795">MMGETFVNISNAARKVADAYRKEGGVWVPATELYASISGVAKQVFIAEVTVDAGALGIQSLESIFNGYQAGLWAANTKKRLKVAVDRGPLQWTTDFGGDLVIEVTPSGSISGLSGAGSTSLGSSGVAGGDALIIGGGVTKKATISNEGVIRGAGGGGGKGGTGGAGGLGYRTWVVSEGPIYNFDSSYFWVQDDNNNAWEAWWGGRQGMGSGIPNSVAIGAITYYKGSQNYYTGGVGYYAISRTYSAGENTPGGNGGAGGNGGRGIGYGVSATNGLGGSGGAPGGENAGTGGTGGSGGNGGNWASPGGVGNIGNTGGNGNAGNGYGGGGGTSGGAAGKGISDLTKVIYTGSGTLLGNSI</sequence>
<accession>A0A858MRW8</accession>
<feature type="region of interest" description="Disordered" evidence="1">
    <location>
        <begin position="278"/>
        <end position="310"/>
    </location>
</feature>
<dbReference type="Proteomes" id="UP000671973">
    <property type="component" value="Segment"/>
</dbReference>
<keyword evidence="3" id="KW-1185">Reference proteome</keyword>
<evidence type="ECO:0000313" key="2">
    <source>
        <dbReference type="EMBL" id="QIW87298.1"/>
    </source>
</evidence>
<reference evidence="2 3" key="1">
    <citation type="submission" date="2020-03" db="EMBL/GenBank/DDBJ databases">
        <authorList>
            <person name="Holtappels D."/>
            <person name="Bomans J.P.J."/>
            <person name="Lavigne R."/>
            <person name="Wagemans J."/>
        </authorList>
    </citation>
    <scope>NUCLEOTIDE SEQUENCE [LARGE SCALE GENOMIC DNA]</scope>
    <source>
        <strain evidence="2 3">OLIVR1</strain>
    </source>
</reference>
<proteinExistence type="predicted"/>
<name>A0A858MRW8_9CAUD</name>
<evidence type="ECO:0000313" key="3">
    <source>
        <dbReference type="Proteomes" id="UP000671973"/>
    </source>
</evidence>
<protein>
    <submittedName>
        <fullName evidence="2">Putative structural protein</fullName>
    </submittedName>
</protein>
<evidence type="ECO:0000256" key="1">
    <source>
        <dbReference type="SAM" id="MobiDB-lite"/>
    </source>
</evidence>